<dbReference type="InterPro" id="IPR007476">
    <property type="entry name" value="RdgC"/>
</dbReference>
<proteinExistence type="predicted"/>
<dbReference type="KEGG" id="dal:Dalk_3853"/>
<dbReference type="GO" id="GO:0006310">
    <property type="term" value="P:DNA recombination"/>
    <property type="evidence" value="ECO:0007669"/>
    <property type="project" value="InterPro"/>
</dbReference>
<dbReference type="AlphaFoldDB" id="B8FCC1"/>
<dbReference type="Proteomes" id="UP000000739">
    <property type="component" value="Chromosome"/>
</dbReference>
<sequence length="204" mass="23039">MGLLSSSAAVTRYLVNGKLEDPVLETIRNGLEKRTIMEYGSESQEKAVGWTSLERPYLPDLSGSSFVVGPHIVFSLRIDKKTLPSKVVKMQCTIDMERRKAETGRDFLSKEEKKQIREHVELVLYSRIPATPNVYDILWNVEENMLWLFSTQGAVKEELEALFFESFGVSLIPLFPFTEAELTCGLGESDLDRLSTVSPALFVE</sequence>
<keyword evidence="2" id="KW-1185">Reference proteome</keyword>
<gene>
    <name evidence="1" type="ordered locus">Dalk_3853</name>
</gene>
<evidence type="ECO:0000313" key="1">
    <source>
        <dbReference type="EMBL" id="ACL05539.1"/>
    </source>
</evidence>
<dbReference type="Pfam" id="PF04381">
    <property type="entry name" value="RdgC"/>
    <property type="match status" value="1"/>
</dbReference>
<dbReference type="RefSeq" id="WP_015948590.1">
    <property type="nucleotide sequence ID" value="NC_011768.1"/>
</dbReference>
<name>B8FCC1_DESAL</name>
<evidence type="ECO:0000313" key="2">
    <source>
        <dbReference type="Proteomes" id="UP000000739"/>
    </source>
</evidence>
<accession>B8FCC1</accession>
<protein>
    <submittedName>
        <fullName evidence="1">Uncharacterized protein</fullName>
    </submittedName>
</protein>
<dbReference type="eggNOG" id="COG2974">
    <property type="taxonomic scope" value="Bacteria"/>
</dbReference>
<dbReference type="HOGENOM" id="CLU_114462_0_0_7"/>
<dbReference type="EMBL" id="CP001322">
    <property type="protein sequence ID" value="ACL05539.1"/>
    <property type="molecule type" value="Genomic_DNA"/>
</dbReference>
<reference evidence="1 2" key="1">
    <citation type="journal article" date="2012" name="Environ. Microbiol.">
        <title>The genome sequence of Desulfatibacillum alkenivorans AK-01: a blueprint for anaerobic alkane oxidation.</title>
        <authorList>
            <person name="Callaghan A.V."/>
            <person name="Morris B.E."/>
            <person name="Pereira I.A."/>
            <person name="McInerney M.J."/>
            <person name="Austin R.N."/>
            <person name="Groves J.T."/>
            <person name="Kukor J.J."/>
            <person name="Suflita J.M."/>
            <person name="Young L.Y."/>
            <person name="Zylstra G.J."/>
            <person name="Wawrik B."/>
        </authorList>
    </citation>
    <scope>NUCLEOTIDE SEQUENCE [LARGE SCALE GENOMIC DNA]</scope>
    <source>
        <strain evidence="1 2">AK-01</strain>
    </source>
</reference>
<organism evidence="1 2">
    <name type="scientific">Desulfatibacillum aliphaticivorans</name>
    <dbReference type="NCBI Taxonomy" id="218208"/>
    <lineage>
        <taxon>Bacteria</taxon>
        <taxon>Pseudomonadati</taxon>
        <taxon>Thermodesulfobacteriota</taxon>
        <taxon>Desulfobacteria</taxon>
        <taxon>Desulfobacterales</taxon>
        <taxon>Desulfatibacillaceae</taxon>
        <taxon>Desulfatibacillum</taxon>
    </lineage>
</organism>